<accession>A0ABT8J0F8</accession>
<dbReference type="RefSeq" id="WP_301219791.1">
    <property type="nucleotide sequence ID" value="NZ_JAROCB010000004.1"/>
</dbReference>
<comment type="caution">
    <text evidence="1">The sequence shown here is derived from an EMBL/GenBank/DDBJ whole genome shotgun (WGS) entry which is preliminary data.</text>
</comment>
<protein>
    <recommendedName>
        <fullName evidence="3">Minor tail protein</fullName>
    </recommendedName>
</protein>
<name>A0ABT8J0F8_9MICO</name>
<keyword evidence="2" id="KW-1185">Reference proteome</keyword>
<gene>
    <name evidence="1" type="ORF">P5G59_14940</name>
</gene>
<reference evidence="1" key="1">
    <citation type="submission" date="2023-03" db="EMBL/GenBank/DDBJ databases">
        <title>MT1 and MT2 Draft Genomes of Novel Species.</title>
        <authorList>
            <person name="Venkateswaran K."/>
        </authorList>
    </citation>
    <scope>NUCLEOTIDE SEQUENCE</scope>
    <source>
        <strain evidence="1">F6_8S_P_1A</strain>
    </source>
</reference>
<proteinExistence type="predicted"/>
<sequence>MATRWVVADLRTGDRLMDIPVVSGTWDDPLNTAESLSATISVRDPQVQKLAPRSATTPAKTILAALDGDTFLAGGPIWARRYDRDKGTVTLGAAGMQSIGDHRLILPVIAQTLGVNQFIIPDPTDTKKTIPNPQLQTAYTGLWLGTILKRVLQQAIAWTGGALPIIFQPDETSTNTDHDRTIEGTEFRKIGDFIRDTTRVIGGPEVNFQGRLRADRKGIEFLFQTGTGAQPLITSTSDVVWNLTAPKSPISNFQVDEDATGLASVAWQVGGRSTDTVLTSRQTDSFLTDAGFPLLESFDSSHTDVSKQATLDGWAAADLQRRPLETWSFDAQMHGKPSIAEYAVGDFHTIRIAKYNRKARIGDPWFPQGGDFRRRLVGRSGTHKGDVVKLQFAPALEEN</sequence>
<dbReference type="EMBL" id="JAROCB010000004">
    <property type="protein sequence ID" value="MDN4598447.1"/>
    <property type="molecule type" value="Genomic_DNA"/>
</dbReference>
<evidence type="ECO:0000313" key="1">
    <source>
        <dbReference type="EMBL" id="MDN4598447.1"/>
    </source>
</evidence>
<evidence type="ECO:0008006" key="3">
    <source>
        <dbReference type="Google" id="ProtNLM"/>
    </source>
</evidence>
<dbReference type="Proteomes" id="UP001174210">
    <property type="component" value="Unassembled WGS sequence"/>
</dbReference>
<organism evidence="1 2">
    <name type="scientific">Leifsonia virtsii</name>
    <dbReference type="NCBI Taxonomy" id="3035915"/>
    <lineage>
        <taxon>Bacteria</taxon>
        <taxon>Bacillati</taxon>
        <taxon>Actinomycetota</taxon>
        <taxon>Actinomycetes</taxon>
        <taxon>Micrococcales</taxon>
        <taxon>Microbacteriaceae</taxon>
        <taxon>Leifsonia</taxon>
    </lineage>
</organism>
<evidence type="ECO:0000313" key="2">
    <source>
        <dbReference type="Proteomes" id="UP001174210"/>
    </source>
</evidence>